<evidence type="ECO:0000256" key="3">
    <source>
        <dbReference type="PIRSR" id="PIRSR639383-2"/>
    </source>
</evidence>
<feature type="short sequence motif" description="Histidine triad motif" evidence="4">
    <location>
        <begin position="161"/>
        <end position="165"/>
    </location>
</feature>
<reference evidence="7 8" key="1">
    <citation type="submission" date="2019-03" db="EMBL/GenBank/DDBJ databases">
        <title>Genomic Encyclopedia of Archaeal and Bacterial Type Strains, Phase II (KMG-II): from individual species to whole genera.</title>
        <authorList>
            <person name="Goeker M."/>
        </authorList>
    </citation>
    <scope>NUCLEOTIDE SEQUENCE [LARGE SCALE GENOMIC DNA]</scope>
    <source>
        <strain evidence="7 8">DSM 24323</strain>
    </source>
</reference>
<dbReference type="Gene3D" id="3.30.428.10">
    <property type="entry name" value="HIT-like"/>
    <property type="match status" value="1"/>
</dbReference>
<dbReference type="InterPro" id="IPR036265">
    <property type="entry name" value="HIT-like_sf"/>
</dbReference>
<keyword evidence="1" id="KW-0547">Nucleotide-binding</keyword>
<dbReference type="InterPro" id="IPR011146">
    <property type="entry name" value="HIT-like"/>
</dbReference>
<feature type="binding site" evidence="3">
    <location>
        <position position="165"/>
    </location>
    <ligand>
        <name>substrate</name>
    </ligand>
</feature>
<evidence type="ECO:0000256" key="5">
    <source>
        <dbReference type="SAM" id="MobiDB-lite"/>
    </source>
</evidence>
<dbReference type="PANTHER" id="PTHR42997">
    <property type="entry name" value="HIT FAMILY HYDROLASE"/>
    <property type="match status" value="1"/>
</dbReference>
<dbReference type="RefSeq" id="WP_133753843.1">
    <property type="nucleotide sequence ID" value="NZ_SOAW01000001.1"/>
</dbReference>
<sequence>MSGTDDDRPDIGSGPVDAGGLRRADAEDETELAGERDGFARLWTPHRMVYIDGENKPAPGSGEDGCPFCRAWKLDDAEGLVARRGSSCYVVMNLYPYSPGHVLICPYRHVADYTELTEDERAEVSELTRQAMIVIREVSGPQGFNLGMNQGVVGGAGIQAHLHQHVVPRWQGDANFMPIIAQTKPLPMLLEDSRSRLHAAWSRLFGEPAGRSTGPLG</sequence>
<evidence type="ECO:0000313" key="7">
    <source>
        <dbReference type="EMBL" id="TDT33303.1"/>
    </source>
</evidence>
<feature type="domain" description="HIT" evidence="6">
    <location>
        <begin position="67"/>
        <end position="176"/>
    </location>
</feature>
<proteinExistence type="predicted"/>
<protein>
    <submittedName>
        <fullName evidence="7">ATP adenylyltransferase</fullName>
    </submittedName>
</protein>
<dbReference type="GO" id="GO:0000166">
    <property type="term" value="F:nucleotide binding"/>
    <property type="evidence" value="ECO:0007669"/>
    <property type="project" value="UniProtKB-KW"/>
</dbReference>
<feature type="region of interest" description="Disordered" evidence="5">
    <location>
        <begin position="1"/>
        <end position="37"/>
    </location>
</feature>
<organism evidence="7 8">
    <name type="scientific">Naumannella halotolerans</name>
    <dbReference type="NCBI Taxonomy" id="993414"/>
    <lineage>
        <taxon>Bacteria</taxon>
        <taxon>Bacillati</taxon>
        <taxon>Actinomycetota</taxon>
        <taxon>Actinomycetes</taxon>
        <taxon>Propionibacteriales</taxon>
        <taxon>Propionibacteriaceae</taxon>
        <taxon>Naumannella</taxon>
    </lineage>
</organism>
<name>A0A4R7J9W3_9ACTN</name>
<feature type="compositionally biased region" description="Basic and acidic residues" evidence="5">
    <location>
        <begin position="1"/>
        <end position="10"/>
    </location>
</feature>
<keyword evidence="8" id="KW-1185">Reference proteome</keyword>
<evidence type="ECO:0000259" key="6">
    <source>
        <dbReference type="PROSITE" id="PS51084"/>
    </source>
</evidence>
<feature type="active site" description="Tele-AMP-histidine intermediate" evidence="2">
    <location>
        <position position="163"/>
    </location>
</feature>
<dbReference type="InterPro" id="IPR039383">
    <property type="entry name" value="FHIT"/>
</dbReference>
<dbReference type="PANTHER" id="PTHR42997:SF1">
    <property type="entry name" value="AP-4-A PHOSPHORYLASE"/>
    <property type="match status" value="1"/>
</dbReference>
<accession>A0A4R7J9W3</accession>
<evidence type="ECO:0000256" key="1">
    <source>
        <dbReference type="ARBA" id="ARBA00022741"/>
    </source>
</evidence>
<dbReference type="GO" id="GO:0016779">
    <property type="term" value="F:nucleotidyltransferase activity"/>
    <property type="evidence" value="ECO:0007669"/>
    <property type="project" value="UniProtKB-KW"/>
</dbReference>
<dbReference type="OrthoDB" id="9784774at2"/>
<keyword evidence="7" id="KW-0808">Transferase</keyword>
<dbReference type="AlphaFoldDB" id="A0A4R7J9W3"/>
<dbReference type="Pfam" id="PF01230">
    <property type="entry name" value="HIT"/>
    <property type="match status" value="1"/>
</dbReference>
<gene>
    <name evidence="7" type="ORF">CLV29_0914</name>
</gene>
<feature type="binding site" evidence="3">
    <location>
        <position position="93"/>
    </location>
    <ligand>
        <name>substrate</name>
    </ligand>
</feature>
<dbReference type="CDD" id="cd01275">
    <property type="entry name" value="FHIT"/>
    <property type="match status" value="1"/>
</dbReference>
<evidence type="ECO:0000256" key="2">
    <source>
        <dbReference type="PIRSR" id="PIRSR639383-1"/>
    </source>
</evidence>
<dbReference type="PROSITE" id="PS51084">
    <property type="entry name" value="HIT_2"/>
    <property type="match status" value="1"/>
</dbReference>
<dbReference type="Proteomes" id="UP000295371">
    <property type="component" value="Unassembled WGS sequence"/>
</dbReference>
<dbReference type="EMBL" id="SOAW01000001">
    <property type="protein sequence ID" value="TDT33303.1"/>
    <property type="molecule type" value="Genomic_DNA"/>
</dbReference>
<dbReference type="InterPro" id="IPR052908">
    <property type="entry name" value="AP-4-A_phosphorylase"/>
</dbReference>
<dbReference type="SUPFAM" id="SSF54197">
    <property type="entry name" value="HIT-like"/>
    <property type="match status" value="1"/>
</dbReference>
<evidence type="ECO:0000313" key="8">
    <source>
        <dbReference type="Proteomes" id="UP000295371"/>
    </source>
</evidence>
<evidence type="ECO:0000256" key="4">
    <source>
        <dbReference type="PROSITE-ProRule" id="PRU00464"/>
    </source>
</evidence>
<keyword evidence="7" id="KW-0548">Nucleotidyltransferase</keyword>
<comment type="caution">
    <text evidence="7">The sequence shown here is derived from an EMBL/GenBank/DDBJ whole genome shotgun (WGS) entry which is preliminary data.</text>
</comment>